<dbReference type="Proteomes" id="UP001470230">
    <property type="component" value="Unassembled WGS sequence"/>
</dbReference>
<evidence type="ECO:0000313" key="1">
    <source>
        <dbReference type="EMBL" id="KAK8841863.1"/>
    </source>
</evidence>
<keyword evidence="2" id="KW-1185">Reference proteome</keyword>
<gene>
    <name evidence="1" type="ORF">M9Y10_026815</name>
</gene>
<protein>
    <submittedName>
        <fullName evidence="1">Uncharacterized protein</fullName>
    </submittedName>
</protein>
<evidence type="ECO:0000313" key="2">
    <source>
        <dbReference type="Proteomes" id="UP001470230"/>
    </source>
</evidence>
<name>A0ABR2H7R3_9EUKA</name>
<accession>A0ABR2H7R3</accession>
<dbReference type="EMBL" id="JAPFFF010000040">
    <property type="protein sequence ID" value="KAK8841863.1"/>
    <property type="molecule type" value="Genomic_DNA"/>
</dbReference>
<sequence length="342" mass="38601">MRAEALNNVGKSILSSGNADIYSFSISKKICGFRTSFQNKNKEICIDSNMSNEYGSIISSISDKKPILIFRPNLGETFLEISMSCDDFLKLDAQFTQPIVFKQIPFKVHAECVNNKSLLSIETTKFISYSDFLKGMIFVKYGKSLDFNVDIYLPNNESHLLIDSSQITFNNSLGVHNSPFNSFSRRRLSLPFCLSSFFVTYKLCYDYLSVQKQIGLYAQSNKKLNTLSILYNLNQKEVDLKAETNVNPGLSFATSAGVILNTDKKNEQDRFKLINFKIGTSFLTHGRFNSKCNLQFTIPSNEVTAKLQTVLKHRFLVNASTTFNFLTKSFGVGLDIVCNSNE</sequence>
<comment type="caution">
    <text evidence="1">The sequence shown here is derived from an EMBL/GenBank/DDBJ whole genome shotgun (WGS) entry which is preliminary data.</text>
</comment>
<proteinExistence type="predicted"/>
<organism evidence="1 2">
    <name type="scientific">Tritrichomonas musculus</name>
    <dbReference type="NCBI Taxonomy" id="1915356"/>
    <lineage>
        <taxon>Eukaryota</taxon>
        <taxon>Metamonada</taxon>
        <taxon>Parabasalia</taxon>
        <taxon>Tritrichomonadida</taxon>
        <taxon>Tritrichomonadidae</taxon>
        <taxon>Tritrichomonas</taxon>
    </lineage>
</organism>
<reference evidence="1 2" key="1">
    <citation type="submission" date="2024-04" db="EMBL/GenBank/DDBJ databases">
        <title>Tritrichomonas musculus Genome.</title>
        <authorList>
            <person name="Alves-Ferreira E."/>
            <person name="Grigg M."/>
            <person name="Lorenzi H."/>
            <person name="Galac M."/>
        </authorList>
    </citation>
    <scope>NUCLEOTIDE SEQUENCE [LARGE SCALE GENOMIC DNA]</scope>
    <source>
        <strain evidence="1 2">EAF2021</strain>
    </source>
</reference>